<protein>
    <submittedName>
        <fullName evidence="3">Uncharacterized protein</fullName>
    </submittedName>
</protein>
<sequence>MTAKNSIVDANGNELREAPGFLPYLYRVVLYSIIFRFLLTLRGFIQEALPEKEKPPKPDARDLETTQSVRMGLGVQDSQPDPEPQGANFATDHTRPSD</sequence>
<evidence type="ECO:0000256" key="2">
    <source>
        <dbReference type="SAM" id="Phobius"/>
    </source>
</evidence>
<keyword evidence="2" id="KW-0812">Transmembrane</keyword>
<keyword evidence="2" id="KW-0472">Membrane</keyword>
<reference evidence="3" key="1">
    <citation type="submission" date="2023-07" db="EMBL/GenBank/DDBJ databases">
        <title>Sequencing the genomes of 1000 actinobacteria strains.</title>
        <authorList>
            <person name="Klenk H.-P."/>
        </authorList>
    </citation>
    <scope>NUCLEOTIDE SEQUENCE</scope>
    <source>
        <strain evidence="3">DSM 13068</strain>
    </source>
</reference>
<name>A0ABU1YZ92_9MICC</name>
<dbReference type="EMBL" id="JAVDXX010000001">
    <property type="protein sequence ID" value="MDR7292851.1"/>
    <property type="molecule type" value="Genomic_DNA"/>
</dbReference>
<feature type="compositionally biased region" description="Basic and acidic residues" evidence="1">
    <location>
        <begin position="49"/>
        <end position="64"/>
    </location>
</feature>
<proteinExistence type="predicted"/>
<gene>
    <name evidence="3" type="ORF">J2S67_000119</name>
</gene>
<accession>A0ABU1YZ92</accession>
<keyword evidence="4" id="KW-1185">Reference proteome</keyword>
<keyword evidence="2" id="KW-1133">Transmembrane helix</keyword>
<organism evidence="3 4">
    <name type="scientific">Pseudoglutamicibacter albus</name>
    <dbReference type="NCBI Taxonomy" id="98671"/>
    <lineage>
        <taxon>Bacteria</taxon>
        <taxon>Bacillati</taxon>
        <taxon>Actinomycetota</taxon>
        <taxon>Actinomycetes</taxon>
        <taxon>Micrococcales</taxon>
        <taxon>Micrococcaceae</taxon>
        <taxon>Pseudoglutamicibacter</taxon>
    </lineage>
</organism>
<evidence type="ECO:0000313" key="4">
    <source>
        <dbReference type="Proteomes" id="UP001180715"/>
    </source>
</evidence>
<comment type="caution">
    <text evidence="3">The sequence shown here is derived from an EMBL/GenBank/DDBJ whole genome shotgun (WGS) entry which is preliminary data.</text>
</comment>
<evidence type="ECO:0000256" key="1">
    <source>
        <dbReference type="SAM" id="MobiDB-lite"/>
    </source>
</evidence>
<dbReference type="Proteomes" id="UP001180715">
    <property type="component" value="Unassembled WGS sequence"/>
</dbReference>
<feature type="transmembrane region" description="Helical" evidence="2">
    <location>
        <begin position="24"/>
        <end position="45"/>
    </location>
</feature>
<evidence type="ECO:0000313" key="3">
    <source>
        <dbReference type="EMBL" id="MDR7292851.1"/>
    </source>
</evidence>
<feature type="region of interest" description="Disordered" evidence="1">
    <location>
        <begin position="48"/>
        <end position="98"/>
    </location>
</feature>
<dbReference type="RefSeq" id="WP_310245304.1">
    <property type="nucleotide sequence ID" value="NZ_JAVDXX010000001.1"/>
</dbReference>